<dbReference type="AlphaFoldDB" id="A0A558DXC1"/>
<name>A0A558DXC1_9GAMM</name>
<gene>
    <name evidence="2" type="ORF">FHP88_13910</name>
</gene>
<dbReference type="Pfam" id="PF10263">
    <property type="entry name" value="SprT-like"/>
    <property type="match status" value="1"/>
</dbReference>
<protein>
    <recommendedName>
        <fullName evidence="1">SprT-like domain-containing protein</fullName>
    </recommendedName>
</protein>
<dbReference type="Proteomes" id="UP000316649">
    <property type="component" value="Unassembled WGS sequence"/>
</dbReference>
<dbReference type="EMBL" id="VMNH01000020">
    <property type="protein sequence ID" value="TVO71624.1"/>
    <property type="molecule type" value="Genomic_DNA"/>
</dbReference>
<dbReference type="GO" id="GO:0006950">
    <property type="term" value="P:response to stress"/>
    <property type="evidence" value="ECO:0007669"/>
    <property type="project" value="UniProtKB-ARBA"/>
</dbReference>
<evidence type="ECO:0000259" key="1">
    <source>
        <dbReference type="SMART" id="SM00731"/>
    </source>
</evidence>
<accession>A0A558DXC1</accession>
<evidence type="ECO:0000313" key="2">
    <source>
        <dbReference type="EMBL" id="TVO71624.1"/>
    </source>
</evidence>
<evidence type="ECO:0000313" key="3">
    <source>
        <dbReference type="Proteomes" id="UP000316649"/>
    </source>
</evidence>
<comment type="caution">
    <text evidence="2">The sequence shown here is derived from an EMBL/GenBank/DDBJ whole genome shotgun (WGS) entry which is preliminary data.</text>
</comment>
<organism evidence="2 3">
    <name type="scientific">Sedimenticola selenatireducens</name>
    <dbReference type="NCBI Taxonomy" id="191960"/>
    <lineage>
        <taxon>Bacteria</taxon>
        <taxon>Pseudomonadati</taxon>
        <taxon>Pseudomonadota</taxon>
        <taxon>Gammaproteobacteria</taxon>
        <taxon>Chromatiales</taxon>
        <taxon>Sedimenticolaceae</taxon>
        <taxon>Sedimenticola</taxon>
    </lineage>
</organism>
<dbReference type="PANTHER" id="PTHR38773">
    <property type="entry name" value="PROTEIN SPRT"/>
    <property type="match status" value="1"/>
</dbReference>
<dbReference type="PANTHER" id="PTHR38773:SF1">
    <property type="entry name" value="PROTEIN SPRT"/>
    <property type="match status" value="1"/>
</dbReference>
<proteinExistence type="predicted"/>
<keyword evidence="3" id="KW-1185">Reference proteome</keyword>
<dbReference type="SMART" id="SM00731">
    <property type="entry name" value="SprT"/>
    <property type="match status" value="1"/>
</dbReference>
<feature type="domain" description="SprT-like" evidence="1">
    <location>
        <begin position="4"/>
        <end position="166"/>
    </location>
</feature>
<sequence length="166" mass="19124">MFETALQKEVEQLTLQLLKSAGEHYGKDPGKVELKFDLTGKAAGMALFPRRAKPIIRLNALLLIENQEDFLKRTVPHEVAHIIARGFFGKRIKPHGAEWREVMQLFGAEASRCHSYDVSRSTRRTLKRFSYHCECRTHQLSSIRHNRALNGQCYVCVHCKKQLAHK</sequence>
<dbReference type="InterPro" id="IPR006640">
    <property type="entry name" value="SprT-like_domain"/>
</dbReference>
<reference evidence="2 3" key="1">
    <citation type="submission" date="2019-07" db="EMBL/GenBank/DDBJ databases">
        <title>The pathways for chlorine oxyanion respiration interact through the shared metabolite chlorate.</title>
        <authorList>
            <person name="Barnum T.P."/>
            <person name="Cheng Y."/>
            <person name="Hill K.A."/>
            <person name="Lucas L.N."/>
            <person name="Carlson H.K."/>
            <person name="Coates J.D."/>
        </authorList>
    </citation>
    <scope>NUCLEOTIDE SEQUENCE [LARGE SCALE GENOMIC DNA]</scope>
    <source>
        <strain evidence="2 3">BK-1</strain>
    </source>
</reference>
<dbReference type="OrthoDB" id="267364at2"/>
<dbReference type="RefSeq" id="WP_144359697.1">
    <property type="nucleotide sequence ID" value="NZ_VMNH01000020.1"/>
</dbReference>